<reference evidence="5" key="2">
    <citation type="submission" date="2025-09" db="UniProtKB">
        <authorList>
            <consortium name="Ensembl"/>
        </authorList>
    </citation>
    <scope>IDENTIFICATION</scope>
</reference>
<dbReference type="GO" id="GO:0103068">
    <property type="term" value="F:leukotriene C4 gamma-glutamyl transferase activity"/>
    <property type="evidence" value="ECO:0007669"/>
    <property type="project" value="UniProtKB-EC"/>
</dbReference>
<feature type="binding site" evidence="2">
    <location>
        <position position="619"/>
    </location>
    <ligand>
        <name>L-glutamate</name>
        <dbReference type="ChEBI" id="CHEBI:29985"/>
    </ligand>
</feature>
<comment type="catalytic activity">
    <reaction evidence="3">
        <text>glutathione + H2O = L-cysteinylglycine + L-glutamate</text>
        <dbReference type="Rhea" id="RHEA:28807"/>
        <dbReference type="ChEBI" id="CHEBI:15377"/>
        <dbReference type="ChEBI" id="CHEBI:29985"/>
        <dbReference type="ChEBI" id="CHEBI:57925"/>
        <dbReference type="ChEBI" id="CHEBI:61694"/>
        <dbReference type="EC" id="3.4.19.13"/>
    </reaction>
</comment>
<comment type="similarity">
    <text evidence="1">Belongs to the gamma-glutamyltransferase family.</text>
</comment>
<dbReference type="SUPFAM" id="SSF56235">
    <property type="entry name" value="N-terminal nucleophile aminohydrolases (Ntn hydrolases)"/>
    <property type="match status" value="1"/>
</dbReference>
<sequence length="711" mass="76483">MLTCRFASHQMGRERVVLCLSNCTSCTYLCVNIGEMDVSPETKLSSRQSPVGYKSIEGLPQLTVDETLTKGQNGNFQNEHNRNTGIHGHGSLSPAPDFSSLSKELPLRHLASGSQHPNLADLSLSSFREMDKDLPSGGPSRCGLWQDAIIPIYAASLIIAIAVTTAMVLQIYLGTNEVFRGSVLVTDHEHCTELGRRVLNEQGSSVDSAIVATLCLGIVHPHASGIGGGGVMLVHDIRKNIRKVINFQETAPSGIKEEILQIDPELKLGLTVGVPGLLRGLYQAHKLYGRLSWEDIVTRAANVARDGFNVSHRLAEAITKVKGQNMSLRFRDMFLPRGHALSPGSLMKTPSLAAVLEAGVSEFYSGTLTQEMASEVQENGGILTKEDLSNYSAVIEQPIEGLYQASSGLHNISWQHPPSGFRVLVPPPPSIGAALISALNILEDFHLNGNSTTCTSNHWIAESLKAALTMASGLGDPVYTPSVSTLISKMLSKPQAVVLRQLISDSQASPPRHYSTVYDLPSGAVASQVVVMGPDDVIVSVTSSLNRPFGSRILTPSGILLNSQILAFSWPIKTQGLLISNLTNRVQPGKRPLSFIMPTIVIPSLGKCGSYVALGSSNGEHSLSGVTQVLINILLYNKNLNDSISLGRLHPQLQPSRLLVDSEFLEEDVKVLRLKGHAVYRVGLLSLVHGAQKHNDIIRGIVDPRAVAGSA</sequence>
<evidence type="ECO:0000256" key="1">
    <source>
        <dbReference type="ARBA" id="ARBA00009381"/>
    </source>
</evidence>
<dbReference type="EC" id="2.3.2.2" evidence="3"/>
<feature type="binding site" evidence="2">
    <location>
        <begin position="544"/>
        <end position="546"/>
    </location>
    <ligand>
        <name>L-glutamate</name>
        <dbReference type="ChEBI" id="CHEBI:29985"/>
    </ligand>
</feature>
<evidence type="ECO:0000256" key="2">
    <source>
        <dbReference type="PIRSR" id="PIRSR600101-2"/>
    </source>
</evidence>
<dbReference type="GO" id="GO:0005886">
    <property type="term" value="C:plasma membrane"/>
    <property type="evidence" value="ECO:0007669"/>
    <property type="project" value="TreeGrafter"/>
</dbReference>
<accession>A0A673Z8G2</accession>
<feature type="region of interest" description="Disordered" evidence="4">
    <location>
        <begin position="70"/>
        <end position="98"/>
    </location>
</feature>
<dbReference type="AlphaFoldDB" id="A0A673Z8G2"/>
<dbReference type="GeneTree" id="ENSGT00940000156917"/>
<dbReference type="InterPro" id="IPR029055">
    <property type="entry name" value="Ntn_hydrolases_N"/>
</dbReference>
<dbReference type="Proteomes" id="UP000472277">
    <property type="component" value="Chromosome 14"/>
</dbReference>
<keyword evidence="3" id="KW-0012">Acyltransferase</keyword>
<dbReference type="OMA" id="QEADEDC"/>
<gene>
    <name evidence="5" type="primary">GGT7</name>
    <name evidence="5" type="synonym">LOC115207597</name>
</gene>
<dbReference type="InterPro" id="IPR043137">
    <property type="entry name" value="GGT_ssub_C"/>
</dbReference>
<dbReference type="Gene3D" id="1.10.246.130">
    <property type="match status" value="1"/>
</dbReference>
<protein>
    <recommendedName>
        <fullName evidence="3">Glutathione hydrolase</fullName>
        <ecNumber evidence="3">2.3.2.2</ecNumber>
        <ecNumber evidence="3">3.4.19.13</ecNumber>
    </recommendedName>
    <alternativeName>
        <fullName evidence="3">Gamma-glutamyltransferase</fullName>
    </alternativeName>
    <alternativeName>
        <fullName evidence="3">Gamma-glutamyltranspeptidase</fullName>
    </alternativeName>
</protein>
<proteinExistence type="inferred from homology"/>
<dbReference type="EC" id="3.4.19.13" evidence="3"/>
<organism evidence="5 6">
    <name type="scientific">Salmo trutta</name>
    <name type="common">Brown trout</name>
    <dbReference type="NCBI Taxonomy" id="8032"/>
    <lineage>
        <taxon>Eukaryota</taxon>
        <taxon>Metazoa</taxon>
        <taxon>Chordata</taxon>
        <taxon>Craniata</taxon>
        <taxon>Vertebrata</taxon>
        <taxon>Euteleostomi</taxon>
        <taxon>Actinopterygii</taxon>
        <taxon>Neopterygii</taxon>
        <taxon>Teleostei</taxon>
        <taxon>Protacanthopterygii</taxon>
        <taxon>Salmoniformes</taxon>
        <taxon>Salmonidae</taxon>
        <taxon>Salmoninae</taxon>
        <taxon>Salmo</taxon>
    </lineage>
</organism>
<comment type="subcellular location">
    <subcellularLocation>
        <location evidence="3">Membrane</location>
        <topology evidence="3">Single-pass type II membrane protein</topology>
    </subcellularLocation>
</comment>
<dbReference type="InParanoid" id="A0A673Z8G2"/>
<keyword evidence="6" id="KW-1185">Reference proteome</keyword>
<keyword evidence="3" id="KW-0808">Transferase</keyword>
<dbReference type="PANTHER" id="PTHR11686:SF54">
    <property type="entry name" value="GLUTATHIONE HYDROLASE 7"/>
    <property type="match status" value="1"/>
</dbReference>
<evidence type="ECO:0000313" key="5">
    <source>
        <dbReference type="Ensembl" id="ENSSTUP00000043137.1"/>
    </source>
</evidence>
<dbReference type="InterPro" id="IPR000101">
    <property type="entry name" value="GGT_peptidase"/>
</dbReference>
<name>A0A673Z8G2_SALTR</name>
<evidence type="ECO:0000256" key="3">
    <source>
        <dbReference type="RuleBase" id="RU368068"/>
    </source>
</evidence>
<dbReference type="GO" id="GO:0006751">
    <property type="term" value="P:glutathione catabolic process"/>
    <property type="evidence" value="ECO:0007669"/>
    <property type="project" value="UniProtKB-UniRule"/>
</dbReference>
<evidence type="ECO:0000313" key="6">
    <source>
        <dbReference type="Proteomes" id="UP000472277"/>
    </source>
</evidence>
<dbReference type="FunFam" id="3.60.20.40:FF:000002">
    <property type="entry name" value="gamma-glutamyltransferase 7"/>
    <property type="match status" value="1"/>
</dbReference>
<dbReference type="Pfam" id="PF01019">
    <property type="entry name" value="G_glu_transpept"/>
    <property type="match status" value="1"/>
</dbReference>
<keyword evidence="3" id="KW-0812">Transmembrane</keyword>
<dbReference type="Gene3D" id="3.60.20.40">
    <property type="match status" value="1"/>
</dbReference>
<reference evidence="5" key="1">
    <citation type="submission" date="2025-08" db="UniProtKB">
        <authorList>
            <consortium name="Ensembl"/>
        </authorList>
    </citation>
    <scope>IDENTIFICATION</scope>
</reference>
<dbReference type="Ensembl" id="ENSSTUT00000045034.1">
    <property type="protein sequence ID" value="ENSSTUP00000043137.1"/>
    <property type="gene ID" value="ENSSTUG00000018075.1"/>
</dbReference>
<comment type="pathway">
    <text evidence="3">Sulfur metabolism; glutathione metabolism.</text>
</comment>
<evidence type="ECO:0000256" key="4">
    <source>
        <dbReference type="SAM" id="MobiDB-lite"/>
    </source>
</evidence>
<keyword evidence="3" id="KW-0472">Membrane</keyword>
<keyword evidence="3" id="KW-1133">Transmembrane helix</keyword>
<dbReference type="PANTHER" id="PTHR11686">
    <property type="entry name" value="GAMMA GLUTAMYL TRANSPEPTIDASE"/>
    <property type="match status" value="1"/>
</dbReference>
<comment type="catalytic activity">
    <reaction evidence="3">
        <text>an S-substituted glutathione + H2O = an S-substituted L-cysteinylglycine + L-glutamate</text>
        <dbReference type="Rhea" id="RHEA:59468"/>
        <dbReference type="ChEBI" id="CHEBI:15377"/>
        <dbReference type="ChEBI" id="CHEBI:29985"/>
        <dbReference type="ChEBI" id="CHEBI:90779"/>
        <dbReference type="ChEBI" id="CHEBI:143103"/>
        <dbReference type="EC" id="3.4.19.13"/>
    </reaction>
</comment>
<dbReference type="InterPro" id="IPR043138">
    <property type="entry name" value="GGT_lsub"/>
</dbReference>
<keyword evidence="3" id="KW-0378">Hydrolase</keyword>
<comment type="catalytic activity">
    <reaction evidence="3">
        <text>an N-terminal (5-L-glutamyl)-[peptide] + an alpha-amino acid = 5-L-glutamyl amino acid + an N-terminal L-alpha-aminoacyl-[peptide]</text>
        <dbReference type="Rhea" id="RHEA:23904"/>
        <dbReference type="Rhea" id="RHEA-COMP:9780"/>
        <dbReference type="Rhea" id="RHEA-COMP:9795"/>
        <dbReference type="ChEBI" id="CHEBI:77644"/>
        <dbReference type="ChEBI" id="CHEBI:78597"/>
        <dbReference type="ChEBI" id="CHEBI:78599"/>
        <dbReference type="ChEBI" id="CHEBI:78608"/>
        <dbReference type="EC" id="2.3.2.2"/>
    </reaction>
</comment>
<dbReference type="GO" id="GO:0036374">
    <property type="term" value="F:glutathione hydrolase activity"/>
    <property type="evidence" value="ECO:0007669"/>
    <property type="project" value="UniProtKB-UniRule"/>
</dbReference>
<dbReference type="PRINTS" id="PR01210">
    <property type="entry name" value="GGTRANSPTASE"/>
</dbReference>
<comment type="function">
    <text evidence="3">Cleaves the gamma-glutamyl peptide bond of glutathione and glutathione conjugates.</text>
</comment>
<feature type="transmembrane region" description="Helical" evidence="3">
    <location>
        <begin position="150"/>
        <end position="173"/>
    </location>
</feature>